<feature type="domain" description="Transglycosylase SLT" evidence="1">
    <location>
        <begin position="25"/>
        <end position="315"/>
    </location>
</feature>
<dbReference type="InterPro" id="IPR023346">
    <property type="entry name" value="Lysozyme-like_dom_sf"/>
</dbReference>
<dbReference type="SUPFAM" id="SSF53955">
    <property type="entry name" value="Lysozyme-like"/>
    <property type="match status" value="1"/>
</dbReference>
<dbReference type="EMBL" id="JBDKXB010000007">
    <property type="protein sequence ID" value="MEY6432290.1"/>
    <property type="molecule type" value="Genomic_DNA"/>
</dbReference>
<dbReference type="InterPro" id="IPR031304">
    <property type="entry name" value="SLT_2"/>
</dbReference>
<proteinExistence type="predicted"/>
<organism evidence="2 3">
    <name type="scientific">Thioalkalicoccus limnaeus</name>
    <dbReference type="NCBI Taxonomy" id="120681"/>
    <lineage>
        <taxon>Bacteria</taxon>
        <taxon>Pseudomonadati</taxon>
        <taxon>Pseudomonadota</taxon>
        <taxon>Gammaproteobacteria</taxon>
        <taxon>Chromatiales</taxon>
        <taxon>Chromatiaceae</taxon>
        <taxon>Thioalkalicoccus</taxon>
    </lineage>
</organism>
<gene>
    <name evidence="2" type="primary">mltB</name>
    <name evidence="2" type="ORF">ABC977_07680</name>
</gene>
<dbReference type="NCBIfam" id="TIGR02282">
    <property type="entry name" value="MltB"/>
    <property type="match status" value="1"/>
</dbReference>
<dbReference type="CDD" id="cd13399">
    <property type="entry name" value="Slt35-like"/>
    <property type="match status" value="1"/>
</dbReference>
<comment type="caution">
    <text evidence="2">The sequence shown here is derived from an EMBL/GenBank/DDBJ whole genome shotgun (WGS) entry which is preliminary data.</text>
</comment>
<evidence type="ECO:0000313" key="2">
    <source>
        <dbReference type="EMBL" id="MEY6432290.1"/>
    </source>
</evidence>
<dbReference type="PANTHER" id="PTHR30163:SF9">
    <property type="entry name" value="MEMBRANE-BOUND LYTIC MUREIN TRANSGLYCOSYLASE B"/>
    <property type="match status" value="1"/>
</dbReference>
<dbReference type="Gene3D" id="1.10.530.10">
    <property type="match status" value="1"/>
</dbReference>
<reference evidence="2 3" key="1">
    <citation type="submission" date="2024-05" db="EMBL/GenBank/DDBJ databases">
        <title>Genome Sequence and Characterization of the New Strain Purple Sulfur Bacterium of Genus Thioalkalicoccus.</title>
        <authorList>
            <person name="Bryantseva I.A."/>
            <person name="Kyndt J.A."/>
            <person name="Imhoff J.F."/>
        </authorList>
    </citation>
    <scope>NUCLEOTIDE SEQUENCE [LARGE SCALE GENOMIC DNA]</scope>
    <source>
        <strain evidence="2 3">Um2</strain>
    </source>
</reference>
<keyword evidence="3" id="KW-1185">Reference proteome</keyword>
<protein>
    <submittedName>
        <fullName evidence="2">Lytic murein transglycosylase B</fullName>
    </submittedName>
</protein>
<dbReference type="Gene3D" id="1.10.8.350">
    <property type="entry name" value="Bacterial muramidase"/>
    <property type="match status" value="1"/>
</dbReference>
<accession>A0ABV4BCQ0</accession>
<dbReference type="Proteomes" id="UP001564408">
    <property type="component" value="Unassembled WGS sequence"/>
</dbReference>
<dbReference type="PANTHER" id="PTHR30163">
    <property type="entry name" value="MEMBRANE-BOUND LYTIC MUREIN TRANSGLYCOSYLASE B"/>
    <property type="match status" value="1"/>
</dbReference>
<evidence type="ECO:0000259" key="1">
    <source>
        <dbReference type="Pfam" id="PF13406"/>
    </source>
</evidence>
<dbReference type="InterPro" id="IPR043426">
    <property type="entry name" value="MltB-like"/>
</dbReference>
<dbReference type="Pfam" id="PF13406">
    <property type="entry name" value="SLT_2"/>
    <property type="match status" value="1"/>
</dbReference>
<evidence type="ECO:0000313" key="3">
    <source>
        <dbReference type="Proteomes" id="UP001564408"/>
    </source>
</evidence>
<name>A0ABV4BCQ0_9GAMM</name>
<dbReference type="InterPro" id="IPR011757">
    <property type="entry name" value="Lytic_transglycosylase_MltB"/>
</dbReference>
<sequence length="324" mass="35583">MVLALAAIGPPVASTEIPEAYAAGRQAFIGEVAERHGFDRASLTDLLDQARYDPAIIAAITRPFEARPWPEYRALFVTSERIARGVEYWAAHEDWLRRAEADYGVPPQIIVAIIGVETNYGANLGRHRVIDSLTTLGFSYPPRADFFRRELEELLLLAREERIDLTSVTGSYAGAMGKPQFISSSYRAYAIDFDGDGRRDLWNSDADAIGSVANYLHRHGWRRDAAVAVPARVPPGGAAPLPLAEGGPLSPAIPASVLREAGIAWHGHIDEEAPSTLMRLPGGVDEYWLGQANFYALTRYNRSNLYAMAVAQLADEIRVGRLAR</sequence>